<keyword evidence="12" id="KW-0408">Iron</keyword>
<dbReference type="STRING" id="1298598.JCM21714_4641"/>
<comment type="catalytic activity">
    <reaction evidence="14">
        <text>2 nitric oxide + NADH + 2 O2 = 2 nitrate + NAD(+) + H(+)</text>
        <dbReference type="Rhea" id="RHEA:19469"/>
        <dbReference type="ChEBI" id="CHEBI:15378"/>
        <dbReference type="ChEBI" id="CHEBI:15379"/>
        <dbReference type="ChEBI" id="CHEBI:16480"/>
        <dbReference type="ChEBI" id="CHEBI:17632"/>
        <dbReference type="ChEBI" id="CHEBI:57540"/>
        <dbReference type="ChEBI" id="CHEBI:57945"/>
        <dbReference type="EC" id="1.14.12.17"/>
    </reaction>
</comment>
<keyword evidence="11" id="KW-0560">Oxidoreductase</keyword>
<dbReference type="eggNOG" id="COG1018">
    <property type="taxonomic scope" value="Bacteria"/>
</dbReference>
<keyword evidence="13" id="KW-0520">NAD</keyword>
<dbReference type="PRINTS" id="PR00410">
    <property type="entry name" value="PHEHYDRXLASE"/>
</dbReference>
<dbReference type="PANTHER" id="PTHR43396:SF3">
    <property type="entry name" value="FLAVOHEMOPROTEIN"/>
    <property type="match status" value="1"/>
</dbReference>
<name>W4VPX4_9BACI</name>
<comment type="similarity">
    <text evidence="3">In the C-terminal section; belongs to the flavoprotein pyridine nucleotide cytochrome reductase family.</text>
</comment>
<comment type="cofactor">
    <cofactor evidence="2">
        <name>FAD</name>
        <dbReference type="ChEBI" id="CHEBI:57692"/>
    </cofactor>
</comment>
<dbReference type="GO" id="GO:0071949">
    <property type="term" value="F:FAD binding"/>
    <property type="evidence" value="ECO:0007669"/>
    <property type="project" value="TreeGrafter"/>
</dbReference>
<evidence type="ECO:0000256" key="11">
    <source>
        <dbReference type="ARBA" id="ARBA00023002"/>
    </source>
</evidence>
<gene>
    <name evidence="17" type="ORF">JCM21714_4641</name>
</gene>
<feature type="domain" description="Oxidoreductase FAD/NAD(P)-binding" evidence="16">
    <location>
        <begin position="3"/>
        <end position="107"/>
    </location>
</feature>
<evidence type="ECO:0000256" key="2">
    <source>
        <dbReference type="ARBA" id="ARBA00001974"/>
    </source>
</evidence>
<dbReference type="GO" id="GO:0008941">
    <property type="term" value="F:nitric oxide dioxygenase NAD(P)H activity"/>
    <property type="evidence" value="ECO:0007669"/>
    <property type="project" value="UniProtKB-EC"/>
</dbReference>
<evidence type="ECO:0000256" key="12">
    <source>
        <dbReference type="ARBA" id="ARBA00023004"/>
    </source>
</evidence>
<evidence type="ECO:0000256" key="4">
    <source>
        <dbReference type="ARBA" id="ARBA00012229"/>
    </source>
</evidence>
<keyword evidence="8" id="KW-0479">Metal-binding</keyword>
<comment type="catalytic activity">
    <reaction evidence="15">
        <text>2 nitric oxide + NADPH + 2 O2 = 2 nitrate + NADP(+) + H(+)</text>
        <dbReference type="Rhea" id="RHEA:19465"/>
        <dbReference type="ChEBI" id="CHEBI:15378"/>
        <dbReference type="ChEBI" id="CHEBI:15379"/>
        <dbReference type="ChEBI" id="CHEBI:16480"/>
        <dbReference type="ChEBI" id="CHEBI:17632"/>
        <dbReference type="ChEBI" id="CHEBI:57783"/>
        <dbReference type="ChEBI" id="CHEBI:58349"/>
        <dbReference type="EC" id="1.14.12.17"/>
    </reaction>
</comment>
<dbReference type="GO" id="GO:0005344">
    <property type="term" value="F:oxygen carrier activity"/>
    <property type="evidence" value="ECO:0007669"/>
    <property type="project" value="UniProtKB-KW"/>
</dbReference>
<dbReference type="EMBL" id="BAVS01000057">
    <property type="protein sequence ID" value="GAE95405.1"/>
    <property type="molecule type" value="Genomic_DNA"/>
</dbReference>
<evidence type="ECO:0000313" key="17">
    <source>
        <dbReference type="EMBL" id="GAE95405.1"/>
    </source>
</evidence>
<protein>
    <recommendedName>
        <fullName evidence="4">nitric oxide dioxygenase</fullName>
        <ecNumber evidence="4">1.14.12.17</ecNumber>
    </recommendedName>
</protein>
<dbReference type="FunFam" id="3.40.50.80:FF:000010">
    <property type="entry name" value="Flavohemoprotein"/>
    <property type="match status" value="1"/>
</dbReference>
<dbReference type="Pfam" id="PF00175">
    <property type="entry name" value="NAD_binding_1"/>
    <property type="match status" value="1"/>
</dbReference>
<keyword evidence="9" id="KW-0274">FAD</keyword>
<dbReference type="GO" id="GO:0046872">
    <property type="term" value="F:metal ion binding"/>
    <property type="evidence" value="ECO:0007669"/>
    <property type="project" value="UniProtKB-KW"/>
</dbReference>
<accession>W4VPX4</accession>
<dbReference type="Proteomes" id="UP000019102">
    <property type="component" value="Unassembled WGS sequence"/>
</dbReference>
<reference evidence="17 18" key="1">
    <citation type="journal article" date="2014" name="Genome Announc.">
        <title>Draft Genome Sequence of the Boron-Tolerant and Moderately Halotolerant Bacterium Gracilibacillus boraciitolerans JCM 21714T.</title>
        <authorList>
            <person name="Ahmed I."/>
            <person name="Oshima K."/>
            <person name="Suda W."/>
            <person name="Kitamura K."/>
            <person name="Iida T."/>
            <person name="Ohmori Y."/>
            <person name="Fujiwara T."/>
            <person name="Hattori M."/>
            <person name="Ohkuma M."/>
        </authorList>
    </citation>
    <scope>NUCLEOTIDE SEQUENCE [LARGE SCALE GENOMIC DNA]</scope>
    <source>
        <strain evidence="17 18">JCM 21714</strain>
    </source>
</reference>
<evidence type="ECO:0000313" key="18">
    <source>
        <dbReference type="Proteomes" id="UP000019102"/>
    </source>
</evidence>
<evidence type="ECO:0000256" key="14">
    <source>
        <dbReference type="ARBA" id="ARBA00048649"/>
    </source>
</evidence>
<dbReference type="GO" id="GO:0071500">
    <property type="term" value="P:cellular response to nitrosative stress"/>
    <property type="evidence" value="ECO:0007669"/>
    <property type="project" value="TreeGrafter"/>
</dbReference>
<dbReference type="SUPFAM" id="SSF52343">
    <property type="entry name" value="Ferredoxin reductase-like, C-terminal NADP-linked domain"/>
    <property type="match status" value="1"/>
</dbReference>
<organism evidence="17 18">
    <name type="scientific">Gracilibacillus boraciitolerans JCM 21714</name>
    <dbReference type="NCBI Taxonomy" id="1298598"/>
    <lineage>
        <taxon>Bacteria</taxon>
        <taxon>Bacillati</taxon>
        <taxon>Bacillota</taxon>
        <taxon>Bacilli</taxon>
        <taxon>Bacillales</taxon>
        <taxon>Bacillaceae</taxon>
        <taxon>Gracilibacillus</taxon>
    </lineage>
</organism>
<evidence type="ECO:0000259" key="16">
    <source>
        <dbReference type="Pfam" id="PF00175"/>
    </source>
</evidence>
<evidence type="ECO:0000256" key="6">
    <source>
        <dbReference type="ARBA" id="ARBA00022621"/>
    </source>
</evidence>
<evidence type="ECO:0000256" key="5">
    <source>
        <dbReference type="ARBA" id="ARBA00022617"/>
    </source>
</evidence>
<evidence type="ECO:0000256" key="3">
    <source>
        <dbReference type="ARBA" id="ARBA00006401"/>
    </source>
</evidence>
<keyword evidence="6" id="KW-0561">Oxygen transport</keyword>
<evidence type="ECO:0000256" key="10">
    <source>
        <dbReference type="ARBA" id="ARBA00022857"/>
    </source>
</evidence>
<keyword evidence="5" id="KW-0349">Heme</keyword>
<dbReference type="InterPro" id="IPR039261">
    <property type="entry name" value="FNR_nucleotide-bd"/>
</dbReference>
<dbReference type="InterPro" id="IPR001433">
    <property type="entry name" value="OxRdtase_FAD/NAD-bd"/>
</dbReference>
<dbReference type="EC" id="1.14.12.17" evidence="4"/>
<evidence type="ECO:0000256" key="13">
    <source>
        <dbReference type="ARBA" id="ARBA00023027"/>
    </source>
</evidence>
<evidence type="ECO:0000256" key="9">
    <source>
        <dbReference type="ARBA" id="ARBA00022827"/>
    </source>
</evidence>
<sequence>MVLMSGGVGLTPLTSMLETVVDQQPTREVYYIHAAQNEKVHGLREAVKQVSDKNDNVHTFVVYEKSEDQHNCDKVGFVDLPWLQSVLPTKNASFYFCGPPEPFMRAMNNALKEWNVAEDDIYYEFFGPKGGDLS</sequence>
<evidence type="ECO:0000256" key="1">
    <source>
        <dbReference type="ARBA" id="ARBA00001970"/>
    </source>
</evidence>
<comment type="caution">
    <text evidence="17">The sequence shown here is derived from an EMBL/GenBank/DDBJ whole genome shotgun (WGS) entry which is preliminary data.</text>
</comment>
<dbReference type="AlphaFoldDB" id="W4VPX4"/>
<dbReference type="PANTHER" id="PTHR43396">
    <property type="entry name" value="FLAVOHEMOPROTEIN"/>
    <property type="match status" value="1"/>
</dbReference>
<keyword evidence="6" id="KW-0813">Transport</keyword>
<keyword evidence="7" id="KW-0285">Flavoprotein</keyword>
<keyword evidence="10" id="KW-0521">NADP</keyword>
<dbReference type="GO" id="GO:0046210">
    <property type="term" value="P:nitric oxide catabolic process"/>
    <property type="evidence" value="ECO:0007669"/>
    <property type="project" value="TreeGrafter"/>
</dbReference>
<keyword evidence="18" id="KW-1185">Reference proteome</keyword>
<dbReference type="Gene3D" id="3.40.50.80">
    <property type="entry name" value="Nucleotide-binding domain of ferredoxin-NADP reductase (FNR) module"/>
    <property type="match status" value="1"/>
</dbReference>
<proteinExistence type="inferred from homology"/>
<evidence type="ECO:0000256" key="7">
    <source>
        <dbReference type="ARBA" id="ARBA00022630"/>
    </source>
</evidence>
<comment type="cofactor">
    <cofactor evidence="1">
        <name>heme b</name>
        <dbReference type="ChEBI" id="CHEBI:60344"/>
    </cofactor>
</comment>
<evidence type="ECO:0000256" key="8">
    <source>
        <dbReference type="ARBA" id="ARBA00022723"/>
    </source>
</evidence>
<evidence type="ECO:0000256" key="15">
    <source>
        <dbReference type="ARBA" id="ARBA00049433"/>
    </source>
</evidence>